<feature type="transmembrane region" description="Helical" evidence="11">
    <location>
        <begin position="21"/>
        <end position="40"/>
    </location>
</feature>
<evidence type="ECO:0000313" key="13">
    <source>
        <dbReference type="Proteomes" id="UP000030152"/>
    </source>
</evidence>
<keyword evidence="5" id="KW-1003">Cell membrane</keyword>
<feature type="transmembrane region" description="Helical" evidence="11">
    <location>
        <begin position="375"/>
        <end position="394"/>
    </location>
</feature>
<feature type="transmembrane region" description="Helical" evidence="11">
    <location>
        <begin position="88"/>
        <end position="107"/>
    </location>
</feature>
<keyword evidence="8 11" id="KW-0812">Transmembrane</keyword>
<feature type="transmembrane region" description="Helical" evidence="11">
    <location>
        <begin position="60"/>
        <end position="81"/>
    </location>
</feature>
<evidence type="ECO:0000256" key="6">
    <source>
        <dbReference type="ARBA" id="ARBA00022519"/>
    </source>
</evidence>
<dbReference type="STRING" id="1121895.GCA_000378485_03861"/>
<keyword evidence="4" id="KW-0813">Transport</keyword>
<dbReference type="GO" id="GO:0055056">
    <property type="term" value="F:D-glucose transmembrane transporter activity"/>
    <property type="evidence" value="ECO:0007669"/>
    <property type="project" value="InterPro"/>
</dbReference>
<dbReference type="GO" id="GO:0005354">
    <property type="term" value="F:galactose transmembrane transporter activity"/>
    <property type="evidence" value="ECO:0007669"/>
    <property type="project" value="InterPro"/>
</dbReference>
<dbReference type="InterPro" id="IPR050375">
    <property type="entry name" value="MFS_TsgA-like"/>
</dbReference>
<evidence type="ECO:0000256" key="4">
    <source>
        <dbReference type="ARBA" id="ARBA00022448"/>
    </source>
</evidence>
<accession>A0A0A2M0L7</accession>
<dbReference type="AlphaFoldDB" id="A0A0A2M0L7"/>
<protein>
    <submittedName>
        <fullName evidence="12">Fucose permease</fullName>
    </submittedName>
</protein>
<comment type="similarity">
    <text evidence="3">Belongs to the major facilitator superfamily. FHS transporter (TC 2.A.1.7) family.</text>
</comment>
<dbReference type="InterPro" id="IPR011701">
    <property type="entry name" value="MFS"/>
</dbReference>
<dbReference type="Gene3D" id="1.20.1250.20">
    <property type="entry name" value="MFS general substrate transporter like domains"/>
    <property type="match status" value="2"/>
</dbReference>
<dbReference type="OrthoDB" id="9795150at2"/>
<reference evidence="12 13" key="1">
    <citation type="submission" date="2013-09" db="EMBL/GenBank/DDBJ databases">
        <authorList>
            <person name="Zeng Z."/>
            <person name="Chen C."/>
        </authorList>
    </citation>
    <scope>NUCLEOTIDE SEQUENCE [LARGE SCALE GENOMIC DNA]</scope>
    <source>
        <strain evidence="12 13">WB 3.3-2</strain>
    </source>
</reference>
<feature type="transmembrane region" description="Helical" evidence="11">
    <location>
        <begin position="340"/>
        <end position="363"/>
    </location>
</feature>
<keyword evidence="10 11" id="KW-0472">Membrane</keyword>
<keyword evidence="13" id="KW-1185">Reference proteome</keyword>
<proteinExistence type="inferred from homology"/>
<sequence length="436" mass="48113">MSHAPETEYPTKVKGSRKSNLFPLVLVTSLFFFWGFIHNLDPILIPHLKKSFRLTDLETAFVDFSIFIAYFVMALPAGYFMRKYGYKSGIILGLCLFATGSLLFLPAADTRQYIFFLGALFIIACGLTFLETAANPYITILGNPKTAIQRLNFSQSFNGLAAFLAPVIGGTFILSGTNYTDAQLAAMLPLDKETYLLTEASSVKGPYLTLGILIIIIAILFIFTKLPDIKENNTEADGSNIWHALRHRHLSWAIIAQFFYIGAQVCVLSFFIRFTTTSAGISEQQASWYAGGAGLAFMIGRFAGTFIMQYVTPNKLLMLYALISMILTIVAIFATGMLTVYALIGIAFFMSIMFPTIFSMGIAGLGKDTKLGSSLIVMSIVGGALLPLGLGYISDLTNNIQYGYIVPMICFAVVFFFGWKKWKPVVTEPEIPLQIQ</sequence>
<evidence type="ECO:0000256" key="7">
    <source>
        <dbReference type="ARBA" id="ARBA00022597"/>
    </source>
</evidence>
<feature type="transmembrane region" description="Helical" evidence="11">
    <location>
        <begin position="205"/>
        <end position="223"/>
    </location>
</feature>
<dbReference type="Proteomes" id="UP000030152">
    <property type="component" value="Unassembled WGS sequence"/>
</dbReference>
<evidence type="ECO:0000256" key="8">
    <source>
        <dbReference type="ARBA" id="ARBA00022692"/>
    </source>
</evidence>
<feature type="transmembrane region" description="Helical" evidence="11">
    <location>
        <begin position="400"/>
        <end position="419"/>
    </location>
</feature>
<dbReference type="GO" id="GO:0015535">
    <property type="term" value="F:fucose:proton symporter activity"/>
    <property type="evidence" value="ECO:0007669"/>
    <property type="project" value="InterPro"/>
</dbReference>
<evidence type="ECO:0000256" key="5">
    <source>
        <dbReference type="ARBA" id="ARBA00022475"/>
    </source>
</evidence>
<keyword evidence="6" id="KW-0997">Cell inner membrane</keyword>
<dbReference type="CDD" id="cd17394">
    <property type="entry name" value="MFS_FucP_like"/>
    <property type="match status" value="1"/>
</dbReference>
<gene>
    <name evidence="12" type="ORF">Q765_17960</name>
</gene>
<feature type="transmembrane region" description="Helical" evidence="11">
    <location>
        <begin position="113"/>
        <end position="138"/>
    </location>
</feature>
<keyword evidence="9 11" id="KW-1133">Transmembrane helix</keyword>
<evidence type="ECO:0000256" key="2">
    <source>
        <dbReference type="ARBA" id="ARBA00004429"/>
    </source>
</evidence>
<dbReference type="RefSeq" id="WP_020215040.1">
    <property type="nucleotide sequence ID" value="NZ_JRLX01000027.1"/>
</dbReference>
<dbReference type="GO" id="GO:0005886">
    <property type="term" value="C:plasma membrane"/>
    <property type="evidence" value="ECO:0007669"/>
    <property type="project" value="UniProtKB-SubCell"/>
</dbReference>
<dbReference type="InterPro" id="IPR005964">
    <property type="entry name" value="Glc/Gal_transptr_bac"/>
</dbReference>
<evidence type="ECO:0000313" key="12">
    <source>
        <dbReference type="EMBL" id="KGO85136.1"/>
    </source>
</evidence>
<evidence type="ECO:0000256" key="3">
    <source>
        <dbReference type="ARBA" id="ARBA00009120"/>
    </source>
</evidence>
<dbReference type="GO" id="GO:1904659">
    <property type="term" value="P:D-glucose transmembrane transport"/>
    <property type="evidence" value="ECO:0007669"/>
    <property type="project" value="InterPro"/>
</dbReference>
<feature type="transmembrane region" description="Helical" evidence="11">
    <location>
        <begin position="159"/>
        <end position="179"/>
    </location>
</feature>
<organism evidence="12 13">
    <name type="scientific">Flavobacterium rivuli WB 3.3-2 = DSM 21788</name>
    <dbReference type="NCBI Taxonomy" id="1121895"/>
    <lineage>
        <taxon>Bacteria</taxon>
        <taxon>Pseudomonadati</taxon>
        <taxon>Bacteroidota</taxon>
        <taxon>Flavobacteriia</taxon>
        <taxon>Flavobacteriales</taxon>
        <taxon>Flavobacteriaceae</taxon>
        <taxon>Flavobacterium</taxon>
    </lineage>
</organism>
<evidence type="ECO:0000256" key="9">
    <source>
        <dbReference type="ARBA" id="ARBA00022989"/>
    </source>
</evidence>
<dbReference type="SUPFAM" id="SSF103473">
    <property type="entry name" value="MFS general substrate transporter"/>
    <property type="match status" value="1"/>
</dbReference>
<keyword evidence="7" id="KW-0762">Sugar transport</keyword>
<comment type="function">
    <text evidence="1">Intake of glucose and galactose.</text>
</comment>
<name>A0A0A2M0L7_9FLAO</name>
<dbReference type="NCBIfam" id="TIGR01272">
    <property type="entry name" value="gluP"/>
    <property type="match status" value="1"/>
</dbReference>
<comment type="subcellular location">
    <subcellularLocation>
        <location evidence="2">Cell inner membrane</location>
        <topology evidence="2">Multi-pass membrane protein</topology>
    </subcellularLocation>
</comment>
<evidence type="ECO:0000256" key="11">
    <source>
        <dbReference type="SAM" id="Phobius"/>
    </source>
</evidence>
<evidence type="ECO:0000256" key="10">
    <source>
        <dbReference type="ARBA" id="ARBA00023136"/>
    </source>
</evidence>
<dbReference type="Pfam" id="PF07690">
    <property type="entry name" value="MFS_1"/>
    <property type="match status" value="1"/>
</dbReference>
<feature type="transmembrane region" description="Helical" evidence="11">
    <location>
        <begin position="286"/>
        <end position="304"/>
    </location>
</feature>
<evidence type="ECO:0000256" key="1">
    <source>
        <dbReference type="ARBA" id="ARBA00003321"/>
    </source>
</evidence>
<dbReference type="NCBIfam" id="TIGR00885">
    <property type="entry name" value="fucP"/>
    <property type="match status" value="1"/>
</dbReference>
<dbReference type="InterPro" id="IPR036259">
    <property type="entry name" value="MFS_trans_sf"/>
</dbReference>
<dbReference type="eggNOG" id="COG0738">
    <property type="taxonomic scope" value="Bacteria"/>
</dbReference>
<comment type="caution">
    <text evidence="12">The sequence shown here is derived from an EMBL/GenBank/DDBJ whole genome shotgun (WGS) entry which is preliminary data.</text>
</comment>
<dbReference type="PANTHER" id="PTHR43702:SF3">
    <property type="entry name" value="PROTEIN TSGA"/>
    <property type="match status" value="1"/>
</dbReference>
<dbReference type="PANTHER" id="PTHR43702">
    <property type="entry name" value="L-FUCOSE-PROTON SYMPORTER"/>
    <property type="match status" value="1"/>
</dbReference>
<feature type="transmembrane region" description="Helical" evidence="11">
    <location>
        <begin position="250"/>
        <end position="274"/>
    </location>
</feature>
<dbReference type="InterPro" id="IPR005275">
    <property type="entry name" value="Lfuc_symporter_FucP"/>
</dbReference>
<feature type="transmembrane region" description="Helical" evidence="11">
    <location>
        <begin position="316"/>
        <end position="334"/>
    </location>
</feature>
<dbReference type="EMBL" id="JRLX01000027">
    <property type="protein sequence ID" value="KGO85136.1"/>
    <property type="molecule type" value="Genomic_DNA"/>
</dbReference>